<comment type="caution">
    <text evidence="4">The sequence shown here is derived from an EMBL/GenBank/DDBJ whole genome shotgun (WGS) entry which is preliminary data.</text>
</comment>
<proteinExistence type="predicted"/>
<dbReference type="PANTHER" id="PTHR43662:SF3">
    <property type="entry name" value="DOMAIN PROTEIN, PUTATIVE (AFU_ORTHOLOGUE AFUA_6G11970)-RELATED"/>
    <property type="match status" value="1"/>
</dbReference>
<keyword evidence="5" id="KW-1185">Reference proteome</keyword>
<dbReference type="InterPro" id="IPR018535">
    <property type="entry name" value="DUF1996"/>
</dbReference>
<evidence type="ECO:0000256" key="1">
    <source>
        <dbReference type="SAM" id="MobiDB-lite"/>
    </source>
</evidence>
<feature type="signal peptide" evidence="2">
    <location>
        <begin position="1"/>
        <end position="25"/>
    </location>
</feature>
<dbReference type="Proteomes" id="UP000234275">
    <property type="component" value="Unassembled WGS sequence"/>
</dbReference>
<dbReference type="EMBL" id="MSFO01000005">
    <property type="protein sequence ID" value="PLB48560.1"/>
    <property type="molecule type" value="Genomic_DNA"/>
</dbReference>
<dbReference type="VEuPathDB" id="FungiDB:P170DRAFT_498003"/>
<name>A0A2I2G6R1_9EURO</name>
<reference evidence="4 5" key="1">
    <citation type="submission" date="2016-12" db="EMBL/GenBank/DDBJ databases">
        <title>The genomes of Aspergillus section Nigri reveals drivers in fungal speciation.</title>
        <authorList>
            <consortium name="DOE Joint Genome Institute"/>
            <person name="Vesth T.C."/>
            <person name="Nybo J."/>
            <person name="Theobald S."/>
            <person name="Brandl J."/>
            <person name="Frisvad J.C."/>
            <person name="Nielsen K.F."/>
            <person name="Lyhne E.K."/>
            <person name="Kogle M.E."/>
            <person name="Kuo A."/>
            <person name="Riley R."/>
            <person name="Clum A."/>
            <person name="Nolan M."/>
            <person name="Lipzen A."/>
            <person name="Salamov A."/>
            <person name="Henrissat B."/>
            <person name="Wiebenga A."/>
            <person name="De Vries R.P."/>
            <person name="Grigoriev I.V."/>
            <person name="Mortensen U.H."/>
            <person name="Andersen M.R."/>
            <person name="Baker S.E."/>
        </authorList>
    </citation>
    <scope>NUCLEOTIDE SEQUENCE [LARGE SCALE GENOMIC DNA]</scope>
    <source>
        <strain evidence="4 5">IBT 23096</strain>
    </source>
</reference>
<evidence type="ECO:0000313" key="4">
    <source>
        <dbReference type="EMBL" id="PLB48560.1"/>
    </source>
</evidence>
<dbReference type="Pfam" id="PF09362">
    <property type="entry name" value="DUF1996"/>
    <property type="match status" value="1"/>
</dbReference>
<feature type="domain" description="DUF1996" evidence="3">
    <location>
        <begin position="45"/>
        <end position="277"/>
    </location>
</feature>
<dbReference type="STRING" id="1392250.A0A2I2G6R1"/>
<dbReference type="GeneID" id="36561829"/>
<keyword evidence="2" id="KW-0732">Signal</keyword>
<protein>
    <recommendedName>
        <fullName evidence="3">DUF1996 domain-containing protein</fullName>
    </recommendedName>
</protein>
<feature type="region of interest" description="Disordered" evidence="1">
    <location>
        <begin position="326"/>
        <end position="351"/>
    </location>
</feature>
<organism evidence="4 5">
    <name type="scientific">Aspergillus steynii IBT 23096</name>
    <dbReference type="NCBI Taxonomy" id="1392250"/>
    <lineage>
        <taxon>Eukaryota</taxon>
        <taxon>Fungi</taxon>
        <taxon>Dikarya</taxon>
        <taxon>Ascomycota</taxon>
        <taxon>Pezizomycotina</taxon>
        <taxon>Eurotiomycetes</taxon>
        <taxon>Eurotiomycetidae</taxon>
        <taxon>Eurotiales</taxon>
        <taxon>Aspergillaceae</taxon>
        <taxon>Aspergillus</taxon>
        <taxon>Aspergillus subgen. Circumdati</taxon>
    </lineage>
</organism>
<evidence type="ECO:0000256" key="2">
    <source>
        <dbReference type="SAM" id="SignalP"/>
    </source>
</evidence>
<dbReference type="AlphaFoldDB" id="A0A2I2G6R1"/>
<feature type="chain" id="PRO_5014121268" description="DUF1996 domain-containing protein" evidence="2">
    <location>
        <begin position="26"/>
        <end position="351"/>
    </location>
</feature>
<sequence length="351" mass="38170">MRPVRGYGLISAVLLSFCASAVGSGSSVTDEFTFSCVPLTRQLSDPIISPGVRSAHTHIVAGGTAFQRTMTIDTAKNANETTCGVEIDKSNYWIPQLYHRMRNGSFELIEFGGNTIYYFDRVCSYSAGATSCDGQNSSSAPPAGLRMTAGNPFLRTYNSSDFAQRAVSHMCMTGDGGSNETKHLPRQPCDKLRSQVFLPSCWDGKNLDSPDHRSHMAYPAVGEYNKGVCPRSHPVAIYSIFLEFFFNTQPFPDFENWVYAMGDPTGYGLHGDFINGWTSQDALQKAVATCTSVQGLNDPNCSITATQKRPLTPLEQILEVPEAGDELGQHGPLAKLPGDNPVTGDPENGWI</sequence>
<dbReference type="PANTHER" id="PTHR43662">
    <property type="match status" value="1"/>
</dbReference>
<evidence type="ECO:0000259" key="3">
    <source>
        <dbReference type="Pfam" id="PF09362"/>
    </source>
</evidence>
<dbReference type="OrthoDB" id="74764at2759"/>
<accession>A0A2I2G6R1</accession>
<gene>
    <name evidence="4" type="ORF">P170DRAFT_498003</name>
</gene>
<dbReference type="RefSeq" id="XP_024703862.1">
    <property type="nucleotide sequence ID" value="XM_024854124.1"/>
</dbReference>
<evidence type="ECO:0000313" key="5">
    <source>
        <dbReference type="Proteomes" id="UP000234275"/>
    </source>
</evidence>